<dbReference type="InterPro" id="IPR019292">
    <property type="entry name" value="McrC"/>
</dbReference>
<evidence type="ECO:0000313" key="2">
    <source>
        <dbReference type="Proteomes" id="UP001163739"/>
    </source>
</evidence>
<reference evidence="1" key="1">
    <citation type="submission" date="2022-06" db="EMBL/GenBank/DDBJ databases">
        <title>Alkalimarinus sp. nov., isolated from gut of a Alitta virens.</title>
        <authorList>
            <person name="Yang A.I."/>
            <person name="Shin N.-R."/>
        </authorList>
    </citation>
    <scope>NUCLEOTIDE SEQUENCE</scope>
    <source>
        <strain evidence="1">A2M4</strain>
    </source>
</reference>
<evidence type="ECO:0000313" key="1">
    <source>
        <dbReference type="EMBL" id="UZE94440.1"/>
    </source>
</evidence>
<dbReference type="PANTHER" id="PTHR38733:SF1">
    <property type="entry name" value="TYPE IV METHYL-DIRECTED RESTRICTION ENZYME ECOKMCRBC"/>
    <property type="match status" value="1"/>
</dbReference>
<keyword evidence="2" id="KW-1185">Reference proteome</keyword>
<organism evidence="1 2">
    <name type="scientific">Alkalimarinus alittae</name>
    <dbReference type="NCBI Taxonomy" id="2961619"/>
    <lineage>
        <taxon>Bacteria</taxon>
        <taxon>Pseudomonadati</taxon>
        <taxon>Pseudomonadota</taxon>
        <taxon>Gammaproteobacteria</taxon>
        <taxon>Alteromonadales</taxon>
        <taxon>Alteromonadaceae</taxon>
        <taxon>Alkalimarinus</taxon>
    </lineage>
</organism>
<gene>
    <name evidence="1" type="ORF">NKI27_10075</name>
</gene>
<dbReference type="Pfam" id="PF10117">
    <property type="entry name" value="McrBC"/>
    <property type="match status" value="1"/>
</dbReference>
<sequence length="453" mass="52311">MKRDMNKIKGFASNSVTIFEYGYLSADLENAYCAKISAQSFYYLERLALTQDNKTNELLRLCDYQGAKAIKVMNYVGVIQTPFGEHIEILPKIARRLPDANASSTGEALAREALLNMLKHLKHFRHIESSDSQVAALKMPLLEVFIRQFLQSVNQLVKRGLRSDYVRREDNQSFLKGKLLTSKQLKHNLINQHCFYVEYDEYLQDRPINRLIHTALNKVAGLAQLNSHQKLCRELLFAFADIPLSKCIKNDFTSLRLDRGMDYYHTPLAWTRLILEGDSPISMQGKANALSLLFPMEAVFEAYVGSILKSVVRQEYRLEEQRSFRSLVVHEHKKWFKLKPDFLVLNQKDTVLVMDSKWKLLNSSKANGYEKYGLSQADFYQMFAYGHKYLEGQGQLVLIYPVSETFKEPIQASFDYDSNLKLWVVPFDIDPAVKDVDRLKLPDGLDLDVFRDC</sequence>
<accession>A0ABY6MXA7</accession>
<dbReference type="PANTHER" id="PTHR38733">
    <property type="entry name" value="PROTEIN MCRC"/>
    <property type="match status" value="1"/>
</dbReference>
<proteinExistence type="predicted"/>
<dbReference type="RefSeq" id="WP_265045933.1">
    <property type="nucleotide sequence ID" value="NZ_CP100390.1"/>
</dbReference>
<dbReference type="Proteomes" id="UP001163739">
    <property type="component" value="Chromosome"/>
</dbReference>
<protein>
    <submittedName>
        <fullName evidence="1">McrC family protein</fullName>
    </submittedName>
</protein>
<dbReference type="EMBL" id="CP100390">
    <property type="protein sequence ID" value="UZE94440.1"/>
    <property type="molecule type" value="Genomic_DNA"/>
</dbReference>
<name>A0ABY6MXA7_9ALTE</name>